<sequence length="484" mass="55062">MPLFEKGGYYPPQGHRERIERYKENKQLFLGDHYDVFQRLQNIPSESVYISSNMAGLICKKSADFLFGESPTFSAGKEDDSEEQKAIDRIVEENDLRMKLQQSATGNAFRGDSFLKIRWGQKWGGKVPKKFDPFRTIIEPQNPKFVFPETSFGDATEIEIYHIAYPVAIEGSGDQEWYLNVESHYPNEIVYSKFEMTPFMTSGMEVTEWKIEKEITSQRKTVETGVPFPLVVHIPNYATDDDWQGIDDISEHKPMFDEINNRLSRIAEILDKHADPSLAVPAGVLGEDEHGNPMFAVGRDKVFEIMGKDDIVPQYITWDGQLQSAFEELDRVTEMLLVNAEIPALALGKGDSGTSGSSGLAIKFRMNSLLAKINRKRQFYDKGLKKMFLIAQMLEHEQGNANYDIVEPIIHFKDGLPQDDAELANIMNVRTGGKPTVSQKTALMKMDGLTEEQADRELEKMEQDAKKEEDRNKELFADPSAFQE</sequence>
<feature type="compositionally biased region" description="Basic and acidic residues" evidence="1">
    <location>
        <begin position="453"/>
        <end position="476"/>
    </location>
</feature>
<accession>A0A510Y1F5</accession>
<evidence type="ECO:0000256" key="1">
    <source>
        <dbReference type="SAM" id="MobiDB-lite"/>
    </source>
</evidence>
<evidence type="ECO:0000313" key="3">
    <source>
        <dbReference type="Proteomes" id="UP000321051"/>
    </source>
</evidence>
<dbReference type="OrthoDB" id="2514584at2"/>
<protein>
    <recommendedName>
        <fullName evidence="4">Phage portal protein</fullName>
    </recommendedName>
</protein>
<organism evidence="2 3">
    <name type="scientific">Marinococcus halophilus</name>
    <dbReference type="NCBI Taxonomy" id="1371"/>
    <lineage>
        <taxon>Bacteria</taxon>
        <taxon>Bacillati</taxon>
        <taxon>Bacillota</taxon>
        <taxon>Bacilli</taxon>
        <taxon>Bacillales</taxon>
        <taxon>Bacillaceae</taxon>
        <taxon>Marinococcus</taxon>
    </lineage>
</organism>
<dbReference type="Proteomes" id="UP000321051">
    <property type="component" value="Unassembled WGS sequence"/>
</dbReference>
<evidence type="ECO:0008006" key="4">
    <source>
        <dbReference type="Google" id="ProtNLM"/>
    </source>
</evidence>
<reference evidence="2 3" key="1">
    <citation type="submission" date="2019-07" db="EMBL/GenBank/DDBJ databases">
        <title>Whole genome shotgun sequence of Marinococcus halophilus NBRC 102359.</title>
        <authorList>
            <person name="Hosoyama A."/>
            <person name="Uohara A."/>
            <person name="Ohji S."/>
            <person name="Ichikawa N."/>
        </authorList>
    </citation>
    <scope>NUCLEOTIDE SEQUENCE [LARGE SCALE GENOMIC DNA]</scope>
    <source>
        <strain evidence="2 3">NBRC 102359</strain>
    </source>
</reference>
<dbReference type="RefSeq" id="WP_094907741.1">
    <property type="nucleotide sequence ID" value="NZ_BJUN01000001.1"/>
</dbReference>
<gene>
    <name evidence="2" type="ORF">MHA01_00190</name>
</gene>
<comment type="caution">
    <text evidence="2">The sequence shown here is derived from an EMBL/GenBank/DDBJ whole genome shotgun (WGS) entry which is preliminary data.</text>
</comment>
<name>A0A510Y1F5_MARHA</name>
<keyword evidence="3" id="KW-1185">Reference proteome</keyword>
<dbReference type="AlphaFoldDB" id="A0A510Y1F5"/>
<dbReference type="InterPro" id="IPR021145">
    <property type="entry name" value="Portal_protein_SPP1_Gp6-like"/>
</dbReference>
<evidence type="ECO:0000313" key="2">
    <source>
        <dbReference type="EMBL" id="GEK57114.1"/>
    </source>
</evidence>
<dbReference type="EMBL" id="BJUN01000001">
    <property type="protein sequence ID" value="GEK57114.1"/>
    <property type="molecule type" value="Genomic_DNA"/>
</dbReference>
<proteinExistence type="predicted"/>
<dbReference type="Pfam" id="PF05133">
    <property type="entry name" value="SPP1_portal"/>
    <property type="match status" value="1"/>
</dbReference>
<feature type="region of interest" description="Disordered" evidence="1">
    <location>
        <begin position="447"/>
        <end position="484"/>
    </location>
</feature>